<dbReference type="RefSeq" id="WP_029706098.1">
    <property type="nucleotide sequence ID" value="NZ_CP019239.1"/>
</dbReference>
<feature type="transmembrane region" description="Helical" evidence="1">
    <location>
        <begin position="436"/>
        <end position="462"/>
    </location>
</feature>
<dbReference type="Gene3D" id="1.20.1640.10">
    <property type="entry name" value="Multidrug efflux transporter AcrB transmembrane domain"/>
    <property type="match status" value="2"/>
</dbReference>
<dbReference type="Pfam" id="PF00873">
    <property type="entry name" value="ACR_tran"/>
    <property type="match status" value="1"/>
</dbReference>
<dbReference type="InterPro" id="IPR027463">
    <property type="entry name" value="AcrB_DN_DC_subdom"/>
</dbReference>
<feature type="transmembrane region" description="Helical" evidence="1">
    <location>
        <begin position="343"/>
        <end position="361"/>
    </location>
</feature>
<dbReference type="Gene3D" id="3.30.2090.10">
    <property type="entry name" value="Multidrug efflux transporter AcrB TolC docking domain, DN and DC subdomains"/>
    <property type="match status" value="2"/>
</dbReference>
<dbReference type="PRINTS" id="PR00702">
    <property type="entry name" value="ACRIFLAVINRP"/>
</dbReference>
<dbReference type="Gene3D" id="3.30.70.1430">
    <property type="entry name" value="Multidrug efflux transporter AcrB pore domain"/>
    <property type="match status" value="2"/>
</dbReference>
<dbReference type="KEGG" id="rsb:RS694_05515"/>
<keyword evidence="1" id="KW-0472">Membrane</keyword>
<dbReference type="PANTHER" id="PTHR32063:SF0">
    <property type="entry name" value="SWARMING MOTILITY PROTEIN SWRC"/>
    <property type="match status" value="1"/>
</dbReference>
<dbReference type="GO" id="GO:0005886">
    <property type="term" value="C:plasma membrane"/>
    <property type="evidence" value="ECO:0007669"/>
    <property type="project" value="TreeGrafter"/>
</dbReference>
<feature type="transmembrane region" description="Helical" evidence="1">
    <location>
        <begin position="871"/>
        <end position="890"/>
    </location>
</feature>
<keyword evidence="1" id="KW-1133">Transmembrane helix</keyword>
<dbReference type="EMBL" id="CP019239">
    <property type="protein sequence ID" value="APW42045.1"/>
    <property type="molecule type" value="Genomic_DNA"/>
</dbReference>
<protein>
    <submittedName>
        <fullName evidence="2">Nodulation protein NolG</fullName>
    </submittedName>
</protein>
<feature type="transmembrane region" description="Helical" evidence="1">
    <location>
        <begin position="546"/>
        <end position="567"/>
    </location>
</feature>
<feature type="transmembrane region" description="Helical" evidence="1">
    <location>
        <begin position="927"/>
        <end position="952"/>
    </location>
</feature>
<dbReference type="PANTHER" id="PTHR32063">
    <property type="match status" value="1"/>
</dbReference>
<feature type="transmembrane region" description="Helical" evidence="1">
    <location>
        <begin position="12"/>
        <end position="29"/>
    </location>
</feature>
<dbReference type="Gene3D" id="3.30.70.1440">
    <property type="entry name" value="Multidrug efflux transporter AcrB pore domain"/>
    <property type="match status" value="1"/>
</dbReference>
<feature type="transmembrane region" description="Helical" evidence="1">
    <location>
        <begin position="902"/>
        <end position="921"/>
    </location>
</feature>
<dbReference type="InterPro" id="IPR001036">
    <property type="entry name" value="Acrflvin-R"/>
</dbReference>
<proteinExistence type="predicted"/>
<accession>A0A1P8K7R5</accession>
<dbReference type="Gene3D" id="3.30.70.1320">
    <property type="entry name" value="Multidrug efflux transporter AcrB pore domain like"/>
    <property type="match status" value="1"/>
</dbReference>
<dbReference type="AlphaFoldDB" id="A0A1P8K7R5"/>
<dbReference type="SUPFAM" id="SSF82693">
    <property type="entry name" value="Multidrug efflux transporter AcrB pore domain, PN1, PN2, PC1 and PC2 subdomains"/>
    <property type="match status" value="2"/>
</dbReference>
<feature type="transmembrane region" description="Helical" evidence="1">
    <location>
        <begin position="1007"/>
        <end position="1030"/>
    </location>
</feature>
<dbReference type="SUPFAM" id="SSF82714">
    <property type="entry name" value="Multidrug efflux transporter AcrB TolC docking domain, DN and DC subdomains"/>
    <property type="match status" value="2"/>
</dbReference>
<dbReference type="eggNOG" id="COG0841">
    <property type="taxonomic scope" value="Bacteria"/>
</dbReference>
<feature type="transmembrane region" description="Helical" evidence="1">
    <location>
        <begin position="973"/>
        <end position="995"/>
    </location>
</feature>
<dbReference type="SUPFAM" id="SSF82866">
    <property type="entry name" value="Multidrug efflux transporter AcrB transmembrane domain"/>
    <property type="match status" value="2"/>
</dbReference>
<sequence>MWFTQVSLKNPVFATMVMLALVVLGLFSLQRLQVDQFPNIDFPVVVVIADYPGASPEIVETEVSKKIEEGVNSIAGINALTSRSYEGQSVVVIEFGLHVDGRKAAEDVREKVASIKPLLRTEVKEPRVLRFDPAARAVWSVAVLPDSKDGTKAPSAVELTNWAEQTFKKRLENVRGVGSVTVVGGTKREINVYLNPQALEAFGITPDQVVNAVRSENQDLPVGAIRSAEQERVIQIEARMQRPEDFGKIIVARKNGAPVRVDQVARVTDGAQEVESLALYNGQRTLMLTVQKSQDENTIAVVDGLIKTLGEMQKQLPPGVRLEPIADGSRQIRVSVDNVRRTLIEGAVLTVLIVFLFLNSWRSTVITGLTLPIALIGTFLFMNLFGFTINMITLMALSLCVGLLIDDAIVVRENIVRHVQMGKSPYQASLDGTQEIGLAVLATTLSIVAVFLPIGFMGGIIGKFFHEFGITIVAAVLISMFVSFTLDPMLSSIWHDPSIDNHGKRGPPVTPYDKTIGRVTRWFDDATESLADAYQGILRWSLHHKLATVGLALGIFVGSIFMVPLLGTEFVPKSDFSETTLNFNTPVGSSLEVTEAKAKQVEAIVREFPEVRYTLSTINTGNAQGKIYASIYIRLVDRKDRKLGVEDMSVKLRERLRQVPGITVTHAGLMDSVGGQKQILFSIQGADTGELERLTTLALEKIRDIPGLVDLDSSAKPNKPTLDVQVKRDVASDLGLSVTQIGTALRTLVAGQTVGNWRAPDDQTYDVNVRLAPSARNSTSDMSQLPFTVGSNADGSPRIVRLNQVAEVVESTGANQINRRDLTREVSITANVSGRSAGEVSADIKTAMDNIAMPPGYSYKFSGSTKDMAEAFGYAISALVLAIVFIYMILASQFKSFLQPLALMTALPLTLIGVVLALMMFKSTLSMFSIIGVVMLMGLVTKNAILLVDFAIRAREDGMERSEALLLAAKVRLRPILMTTLAMIFGMVPLAFALTEGSEMRAPMGQAVIGGVITSSLLTLVVVPVVYCYMDDLAHWAKSLFSGKPKTLPAKID</sequence>
<keyword evidence="1" id="KW-0812">Transmembrane</keyword>
<feature type="transmembrane region" description="Helical" evidence="1">
    <location>
        <begin position="373"/>
        <end position="405"/>
    </location>
</feature>
<reference evidence="2 3" key="1">
    <citation type="submission" date="2017-01" db="EMBL/GenBank/DDBJ databases">
        <authorList>
            <person name="Mah S.A."/>
            <person name="Swanson W.J."/>
            <person name="Moy G.W."/>
            <person name="Vacquier V.D."/>
        </authorList>
    </citation>
    <scope>NUCLEOTIDE SEQUENCE [LARGE SCALE GENOMIC DNA]</scope>
    <source>
        <strain evidence="2 3">DSM 22694</strain>
    </source>
</reference>
<evidence type="ECO:0000256" key="1">
    <source>
        <dbReference type="SAM" id="Phobius"/>
    </source>
</evidence>
<feature type="transmembrane region" description="Helical" evidence="1">
    <location>
        <begin position="468"/>
        <end position="486"/>
    </location>
</feature>
<gene>
    <name evidence="2" type="ORF">RS694_05515</name>
</gene>
<dbReference type="GO" id="GO:0042910">
    <property type="term" value="F:xenobiotic transmembrane transporter activity"/>
    <property type="evidence" value="ECO:0007669"/>
    <property type="project" value="TreeGrafter"/>
</dbReference>
<organism evidence="2 3">
    <name type="scientific">Rhodoferax saidenbachensis</name>
    <dbReference type="NCBI Taxonomy" id="1484693"/>
    <lineage>
        <taxon>Bacteria</taxon>
        <taxon>Pseudomonadati</taxon>
        <taxon>Pseudomonadota</taxon>
        <taxon>Betaproteobacteria</taxon>
        <taxon>Burkholderiales</taxon>
        <taxon>Comamonadaceae</taxon>
        <taxon>Rhodoferax</taxon>
    </lineage>
</organism>
<evidence type="ECO:0000313" key="2">
    <source>
        <dbReference type="EMBL" id="APW42045.1"/>
    </source>
</evidence>
<evidence type="ECO:0000313" key="3">
    <source>
        <dbReference type="Proteomes" id="UP000186110"/>
    </source>
</evidence>
<dbReference type="Proteomes" id="UP000186110">
    <property type="component" value="Chromosome"/>
</dbReference>
<name>A0A1P8K7R5_9BURK</name>
<keyword evidence="3" id="KW-1185">Reference proteome</keyword>
<dbReference type="STRING" id="1484693.RS694_05515"/>